<dbReference type="InterPro" id="IPR008964">
    <property type="entry name" value="Invasin/intimin_cell_adhesion"/>
</dbReference>
<dbReference type="InterPro" id="IPR051913">
    <property type="entry name" value="GH2_Domain-Containing"/>
</dbReference>
<dbReference type="EMBL" id="MPTW01000013">
    <property type="protein sequence ID" value="OME66890.1"/>
    <property type="molecule type" value="Genomic_DNA"/>
</dbReference>
<feature type="region of interest" description="Disordered" evidence="5">
    <location>
        <begin position="852"/>
        <end position="878"/>
    </location>
</feature>
<comment type="caution">
    <text evidence="7">The sequence shown here is derived from an EMBL/GenBank/DDBJ whole genome shotgun (WGS) entry which is preliminary data.</text>
</comment>
<evidence type="ECO:0000313" key="8">
    <source>
        <dbReference type="Proteomes" id="UP000187425"/>
    </source>
</evidence>
<dbReference type="InterPro" id="IPR008979">
    <property type="entry name" value="Galactose-bd-like_sf"/>
</dbReference>
<feature type="compositionally biased region" description="Low complexity" evidence="5">
    <location>
        <begin position="1680"/>
        <end position="1689"/>
    </location>
</feature>
<dbReference type="SUPFAM" id="SSF49785">
    <property type="entry name" value="Galactose-binding domain-like"/>
    <property type="match status" value="5"/>
</dbReference>
<dbReference type="Pfam" id="PF18565">
    <property type="entry name" value="Glyco_hydro2_C5"/>
    <property type="match status" value="1"/>
</dbReference>
<dbReference type="GO" id="GO:0005975">
    <property type="term" value="P:carbohydrate metabolic process"/>
    <property type="evidence" value="ECO:0007669"/>
    <property type="project" value="InterPro"/>
</dbReference>
<evidence type="ECO:0000259" key="6">
    <source>
        <dbReference type="PROSITE" id="PS50022"/>
    </source>
</evidence>
<dbReference type="PRINTS" id="PR00132">
    <property type="entry name" value="GLHYDRLASE2"/>
</dbReference>
<dbReference type="InterPro" id="IPR006102">
    <property type="entry name" value="Ig-like_GH2"/>
</dbReference>
<dbReference type="SUPFAM" id="SSF49303">
    <property type="entry name" value="beta-Galactosidase/glucuronidase domain"/>
    <property type="match status" value="1"/>
</dbReference>
<evidence type="ECO:0000313" key="7">
    <source>
        <dbReference type="EMBL" id="OME66890.1"/>
    </source>
</evidence>
<dbReference type="Gene3D" id="2.60.120.260">
    <property type="entry name" value="Galactose-binding domain-like"/>
    <property type="match status" value="5"/>
</dbReference>
<keyword evidence="3" id="KW-0326">Glycosidase</keyword>
<feature type="domain" description="F5/8 type C" evidence="6">
    <location>
        <begin position="832"/>
        <end position="970"/>
    </location>
</feature>
<dbReference type="Pfam" id="PF16355">
    <property type="entry name" value="DUF4982"/>
    <property type="match status" value="1"/>
</dbReference>
<feature type="domain" description="F5/8 type C" evidence="6">
    <location>
        <begin position="971"/>
        <end position="1114"/>
    </location>
</feature>
<accession>A0A1R0ZC88</accession>
<feature type="domain" description="F5/8 type C" evidence="6">
    <location>
        <begin position="1237"/>
        <end position="1386"/>
    </location>
</feature>
<proteinExistence type="inferred from homology"/>
<dbReference type="InterPro" id="IPR006103">
    <property type="entry name" value="Glyco_hydro_2_cat"/>
</dbReference>
<dbReference type="InterPro" id="IPR036156">
    <property type="entry name" value="Beta-gal/glucu_dom_sf"/>
</dbReference>
<gene>
    <name evidence="7" type="ORF">BSK65_20520</name>
</gene>
<dbReference type="PROSITE" id="PS50022">
    <property type="entry name" value="FA58C_3"/>
    <property type="match status" value="4"/>
</dbReference>
<keyword evidence="2" id="KW-0378">Hydrolase</keyword>
<dbReference type="GO" id="GO:0004553">
    <property type="term" value="F:hydrolase activity, hydrolyzing O-glycosyl compounds"/>
    <property type="evidence" value="ECO:0007669"/>
    <property type="project" value="InterPro"/>
</dbReference>
<dbReference type="Pfam" id="PF00703">
    <property type="entry name" value="Glyco_hydro_2"/>
    <property type="match status" value="1"/>
</dbReference>
<dbReference type="OrthoDB" id="9762066at2"/>
<sequence>MILFKIKSLAKRLIVSLLTVGLIVQQPINVPKAEAENVSVITGLSAIPEHNFLNLSSDSTNREELNFNTGWLFKREDVSGAQEANFDDSGWEGVNLPHSVRLEPKISGGSNQSYQGFATYRRHFTLDNSYSGKKLFIEFEGAMINAEVWINGTYLGNHHGGYTPFTFDITNYVQLEGATNVITVKLDNRDDPQTPPGKPQSGLDFQYFGGIYRDVKLHVMDNLHVSDAIYANKVADGGIFVTYPEVSKEEATVQVKTNIINEYMIAKNTSVKTTIVDSNNQVVATMVSDPQKIGAGSDYTFIQSTKISKPQLWHPDHPNLYTVYTAVNDGAAYVDSYKTRIGIRHIQFTPDQGFLINGEKLMLNGANRHQEYLYVGNAMPNSGQYRDAVQLREGGFNNVRTGHYPQDPAFLDAADELGLTVISPTPGWQFFGDSVFQERSYQAIRDMVRRDRNHPSIIMWESSLNETTYSLEYAQNAHKATHEEYPGDQTYTSAEYGFFGKEVYDVNYKELDTAFKPLFTREWGDDWSESATSPTGYRSVRKVGETDMLNSMIMRQKALNGEGYFDWAGLNANSRIAGHSVWSFSDNNRGMDSDPAYSGLVDLDRYPKFNYYFFQSQRNPAVKLSGVESGPMVYIANYWTPSSSRNVTVASNTKQVKLYLNDTLIATQSPDSGLKYVTHPTFTFNNVSWAAGTLRADGLIDGKIVASHTVKTPGKPHHLAVDYDTKGKDLVADGSDLVMAYITVRDADNNIVPTNSISVSLNLSGPGGLIGNGVTRTFANPVAVEGGVAAAIVKSSLTDGTLKLTASASGLLPGSAEITSISSQSVFVPGGSDGGDNWFEGENVALNKPVITSSEQSGNPGTNGNAEDENAGWTASNSSSDQWWEVDLGEAYNITGSEIVWANKSSNNQYKIDVSEDQGNWTTILDKTQYKTATALQRDKLVANARYVRVTLTGAQTGQAGLNEIKVFGVASFQNQATRHPELVNVALNKSVSASSSVTGNEAYNANDGINATWWEASSNAPGWWQVDLGASYNLSGSKILWGRDNIYYSYRLEVSANGKEWSQVAGRSASGQDMRPDNYTATGVRYVRVFVDSLAGGSGTEKPAIKEIQVYSDPKNIALNKPATADSSQNNNPVSAGNDGNETTRWSVADGNVGHWYKVDLGAIYDLSGTRVKWEMENKNYGYQIEVSDDDVNWVSVAKKSSSQQVQFDYFTTHARYVRIQVTELSDSWASFWEFDVYGAVPVDTSLIPQSQMTATATSEETSGENNDASQAIDGNSSTIWHTKWDLSNPLPQSITLNLGNTHVISKLKYLPRQNGAQNGNITSYEILTSLDGVNFTPVTSGSWDDDSTEKVADFVPVASRYLRLTAIEGHGGLASAAEINIMKNEMGEDYQALVALITSVQSKHDSAVEGNEEGQYPEGSKQTLQKAIDQAKKVRDSLSVTQQQLQQAANDLIAALQVMEESINKHEMVQSIRITSGSSVITTKNGTLQLGATVLPTNANRSVTWAVYEVDGITVTDKATIDLSGLLAAVKDGTVKVVATATDGSGVHDEMDITISGQTDIIDPGTDPVNVEKINITSSGNVSTITSKNGTLQLGATVLPANATNKSVTWAVYGVDGITATDIATIDVSGLLTAVKDGTVKVVATAMDGSGAQGDMVITISGQMQIIDPGTGPGTGVDPGNPTTPTSPTTPPAKEDPHRYVPAGKELQSETAQNGTTSLTINIDKEALAKKLEALNKTTGTPNLDIEIPGVNSWNAVNLPLDVLYNSLKANKDTIITLRGHLGSYELPLANLNREELEKAAKVAGATLIIRMDNVTS</sequence>
<feature type="region of interest" description="Disordered" evidence="5">
    <location>
        <begin position="1120"/>
        <end position="1146"/>
    </location>
</feature>
<dbReference type="PANTHER" id="PTHR42732">
    <property type="entry name" value="BETA-GALACTOSIDASE"/>
    <property type="match status" value="1"/>
</dbReference>
<keyword evidence="4" id="KW-0175">Coiled coil</keyword>
<dbReference type="Gene3D" id="1.20.1270.90">
    <property type="entry name" value="AF1782-like"/>
    <property type="match status" value="1"/>
</dbReference>
<dbReference type="InterPro" id="IPR003343">
    <property type="entry name" value="Big_2"/>
</dbReference>
<feature type="compositionally biased region" description="Polar residues" evidence="5">
    <location>
        <begin position="1126"/>
        <end position="1146"/>
    </location>
</feature>
<evidence type="ECO:0000256" key="1">
    <source>
        <dbReference type="ARBA" id="ARBA00007401"/>
    </source>
</evidence>
<comment type="similarity">
    <text evidence="1">Belongs to the glycosyl hydrolase 2 family.</text>
</comment>
<feature type="compositionally biased region" description="Polar residues" evidence="5">
    <location>
        <begin position="852"/>
        <end position="865"/>
    </location>
</feature>
<feature type="region of interest" description="Disordered" evidence="5">
    <location>
        <begin position="1253"/>
        <end position="1274"/>
    </location>
</feature>
<organism evidence="7 8">
    <name type="scientific">Paenibacillus odorifer</name>
    <dbReference type="NCBI Taxonomy" id="189426"/>
    <lineage>
        <taxon>Bacteria</taxon>
        <taxon>Bacillati</taxon>
        <taxon>Bacillota</taxon>
        <taxon>Bacilli</taxon>
        <taxon>Bacillales</taxon>
        <taxon>Paenibacillaceae</taxon>
        <taxon>Paenibacillus</taxon>
    </lineage>
</organism>
<dbReference type="Pfam" id="PF02837">
    <property type="entry name" value="Glyco_hydro_2_N"/>
    <property type="match status" value="1"/>
</dbReference>
<dbReference type="SUPFAM" id="SSF51445">
    <property type="entry name" value="(Trans)glycosidases"/>
    <property type="match status" value="1"/>
</dbReference>
<name>A0A1R0ZC88_9BACL</name>
<dbReference type="Pfam" id="PF22633">
    <property type="entry name" value="F5_F8_type_C_2"/>
    <property type="match status" value="1"/>
</dbReference>
<dbReference type="SMART" id="SM00635">
    <property type="entry name" value="BID_2"/>
    <property type="match status" value="2"/>
</dbReference>
<dbReference type="Pfam" id="PF02368">
    <property type="entry name" value="Big_2"/>
    <property type="match status" value="2"/>
</dbReference>
<feature type="coiled-coil region" evidence="4">
    <location>
        <begin position="1433"/>
        <end position="1464"/>
    </location>
</feature>
<dbReference type="Gene3D" id="2.60.40.1080">
    <property type="match status" value="2"/>
</dbReference>
<dbReference type="InterPro" id="IPR032311">
    <property type="entry name" value="DUF4982"/>
</dbReference>
<dbReference type="InterPro" id="IPR006101">
    <property type="entry name" value="Glyco_hydro_2"/>
</dbReference>
<dbReference type="InterPro" id="IPR040605">
    <property type="entry name" value="Glyco_hydro2_dom5"/>
</dbReference>
<dbReference type="Gene3D" id="3.20.20.80">
    <property type="entry name" value="Glycosidases"/>
    <property type="match status" value="1"/>
</dbReference>
<dbReference type="InterPro" id="IPR017853">
    <property type="entry name" value="GH"/>
</dbReference>
<dbReference type="SUPFAM" id="SSF49373">
    <property type="entry name" value="Invasin/intimin cell-adhesion fragments"/>
    <property type="match status" value="2"/>
</dbReference>
<feature type="compositionally biased region" description="Polar residues" evidence="5">
    <location>
        <begin position="1265"/>
        <end position="1274"/>
    </location>
</feature>
<evidence type="ECO:0000256" key="5">
    <source>
        <dbReference type="SAM" id="MobiDB-lite"/>
    </source>
</evidence>
<dbReference type="Pfam" id="PF02836">
    <property type="entry name" value="Glyco_hydro_2_C"/>
    <property type="match status" value="1"/>
</dbReference>
<feature type="non-terminal residue" evidence="7">
    <location>
        <position position="1819"/>
    </location>
</feature>
<dbReference type="Pfam" id="PF00754">
    <property type="entry name" value="F5_F8_type_C"/>
    <property type="match status" value="3"/>
</dbReference>
<dbReference type="PANTHER" id="PTHR42732:SF1">
    <property type="entry name" value="BETA-MANNOSIDASE"/>
    <property type="match status" value="1"/>
</dbReference>
<dbReference type="Proteomes" id="UP000187425">
    <property type="component" value="Unassembled WGS sequence"/>
</dbReference>
<dbReference type="Gene3D" id="2.60.40.10">
    <property type="entry name" value="Immunoglobulins"/>
    <property type="match status" value="3"/>
</dbReference>
<dbReference type="InterPro" id="IPR000421">
    <property type="entry name" value="FA58C"/>
</dbReference>
<feature type="domain" description="F5/8 type C" evidence="6">
    <location>
        <begin position="1139"/>
        <end position="1221"/>
    </location>
</feature>
<protein>
    <recommendedName>
        <fullName evidence="6">F5/8 type C domain-containing protein</fullName>
    </recommendedName>
</protein>
<dbReference type="InterPro" id="IPR013783">
    <property type="entry name" value="Ig-like_fold"/>
</dbReference>
<feature type="region of interest" description="Disordered" evidence="5">
    <location>
        <begin position="1669"/>
        <end position="1702"/>
    </location>
</feature>
<evidence type="ECO:0000256" key="3">
    <source>
        <dbReference type="ARBA" id="ARBA00023295"/>
    </source>
</evidence>
<reference evidence="7 8" key="1">
    <citation type="submission" date="2016-11" db="EMBL/GenBank/DDBJ databases">
        <title>Paenibacillus species isolates.</title>
        <authorList>
            <person name="Beno S.M."/>
        </authorList>
    </citation>
    <scope>NUCLEOTIDE SEQUENCE [LARGE SCALE GENOMIC DNA]</scope>
    <source>
        <strain evidence="7 8">FSL H7-0443</strain>
    </source>
</reference>
<evidence type="ECO:0000256" key="4">
    <source>
        <dbReference type="SAM" id="Coils"/>
    </source>
</evidence>
<evidence type="ECO:0000256" key="2">
    <source>
        <dbReference type="ARBA" id="ARBA00022801"/>
    </source>
</evidence>
<dbReference type="InterPro" id="IPR006104">
    <property type="entry name" value="Glyco_hydro_2_N"/>
</dbReference>